<keyword evidence="2" id="KW-1185">Reference proteome</keyword>
<dbReference type="Proteomes" id="UP000236327">
    <property type="component" value="Unassembled WGS sequence"/>
</dbReference>
<comment type="caution">
    <text evidence="1">The sequence shown here is derived from an EMBL/GenBank/DDBJ whole genome shotgun (WGS) entry which is preliminary data.</text>
</comment>
<evidence type="ECO:0000313" key="2">
    <source>
        <dbReference type="Proteomes" id="UP000236327"/>
    </source>
</evidence>
<dbReference type="RefSeq" id="WP_103098396.1">
    <property type="nucleotide sequence ID" value="NZ_LYMM01000065.1"/>
</dbReference>
<protein>
    <submittedName>
        <fullName evidence="1">Uncharacterized protein</fullName>
    </submittedName>
</protein>
<name>A0A2K2FVG6_9SPHN</name>
<reference evidence="1 2" key="1">
    <citation type="submission" date="2016-05" db="EMBL/GenBank/DDBJ databases">
        <title>Complete genome sequence of Novosphingobium guangzhouense SA925(T).</title>
        <authorList>
            <person name="Sha S."/>
        </authorList>
    </citation>
    <scope>NUCLEOTIDE SEQUENCE [LARGE SCALE GENOMIC DNA]</scope>
    <source>
        <strain evidence="1 2">SA925</strain>
    </source>
</reference>
<dbReference type="OrthoDB" id="7509674at2"/>
<proteinExistence type="predicted"/>
<accession>A0A2K2FVG6</accession>
<gene>
    <name evidence="1" type="ORF">A8V01_25490</name>
</gene>
<evidence type="ECO:0000313" key="1">
    <source>
        <dbReference type="EMBL" id="PNU02763.1"/>
    </source>
</evidence>
<sequence length="89" mass="10000">MRNWQTAAPQWIARIHAEMPEASPADLRKALRAAASDFHGGTSWGKKVWAKHCRIYLARMTGRGDHRLDGKDTVWPADIIFPFRGESGA</sequence>
<dbReference type="EMBL" id="LYMM01000065">
    <property type="protein sequence ID" value="PNU02763.1"/>
    <property type="molecule type" value="Genomic_DNA"/>
</dbReference>
<dbReference type="AlphaFoldDB" id="A0A2K2FVG6"/>
<organism evidence="1 2">
    <name type="scientific">Novosphingobium guangzhouense</name>
    <dbReference type="NCBI Taxonomy" id="1850347"/>
    <lineage>
        <taxon>Bacteria</taxon>
        <taxon>Pseudomonadati</taxon>
        <taxon>Pseudomonadota</taxon>
        <taxon>Alphaproteobacteria</taxon>
        <taxon>Sphingomonadales</taxon>
        <taxon>Sphingomonadaceae</taxon>
        <taxon>Novosphingobium</taxon>
    </lineage>
</organism>